<dbReference type="Ensembl" id="ENSCSAVT00000005732.1">
    <property type="protein sequence ID" value="ENSCSAVP00000005657.1"/>
    <property type="gene ID" value="ENSCSAVG00000003372.1"/>
</dbReference>
<protein>
    <submittedName>
        <fullName evidence="2">Uncharacterized protein</fullName>
    </submittedName>
</protein>
<reference evidence="3" key="1">
    <citation type="submission" date="2003-08" db="EMBL/GenBank/DDBJ databases">
        <authorList>
            <person name="Birren B."/>
            <person name="Nusbaum C."/>
            <person name="Abebe A."/>
            <person name="Abouelleil A."/>
            <person name="Adekoya E."/>
            <person name="Ait-zahra M."/>
            <person name="Allen N."/>
            <person name="Allen T."/>
            <person name="An P."/>
            <person name="Anderson M."/>
            <person name="Anderson S."/>
            <person name="Arachchi H."/>
            <person name="Armbruster J."/>
            <person name="Bachantsang P."/>
            <person name="Baldwin J."/>
            <person name="Barry A."/>
            <person name="Bayul T."/>
            <person name="Blitshsteyn B."/>
            <person name="Bloom T."/>
            <person name="Blye J."/>
            <person name="Boguslavskiy L."/>
            <person name="Borowsky M."/>
            <person name="Boukhgalter B."/>
            <person name="Brunache A."/>
            <person name="Butler J."/>
            <person name="Calixte N."/>
            <person name="Calvo S."/>
            <person name="Camarata J."/>
            <person name="Campo K."/>
            <person name="Chang J."/>
            <person name="Cheshatsang Y."/>
            <person name="Citroen M."/>
            <person name="Collymore A."/>
            <person name="Considine T."/>
            <person name="Cook A."/>
            <person name="Cooke P."/>
            <person name="Corum B."/>
            <person name="Cuomo C."/>
            <person name="David R."/>
            <person name="Dawoe T."/>
            <person name="Degray S."/>
            <person name="Dodge S."/>
            <person name="Dooley K."/>
            <person name="Dorje P."/>
            <person name="Dorjee K."/>
            <person name="Dorris L."/>
            <person name="Duffey N."/>
            <person name="Dupes A."/>
            <person name="Elkins T."/>
            <person name="Engels R."/>
            <person name="Erickson J."/>
            <person name="Farina A."/>
            <person name="Faro S."/>
            <person name="Ferreira P."/>
            <person name="Fischer H."/>
            <person name="Fitzgerald M."/>
            <person name="Foley K."/>
            <person name="Gage D."/>
            <person name="Galagan J."/>
            <person name="Gearin G."/>
            <person name="Gnerre S."/>
            <person name="Gnirke A."/>
            <person name="Goyette A."/>
            <person name="Graham J."/>
            <person name="Grandbois E."/>
            <person name="Gyaltsen K."/>
            <person name="Hafez N."/>
            <person name="Hagopian D."/>
            <person name="Hagos B."/>
            <person name="Hall J."/>
            <person name="Hatcher B."/>
            <person name="Heller A."/>
            <person name="Higgins H."/>
            <person name="Honan T."/>
            <person name="Horn A."/>
            <person name="Houde N."/>
            <person name="Hughes L."/>
            <person name="Hulme W."/>
            <person name="Husby E."/>
            <person name="Iliev I."/>
            <person name="Jaffe D."/>
            <person name="Jones C."/>
            <person name="Kamal M."/>
            <person name="Kamat A."/>
            <person name="Kamvysselis M."/>
            <person name="Karlsson E."/>
            <person name="Kells C."/>
            <person name="Kieu A."/>
            <person name="Kisner P."/>
            <person name="Kodira C."/>
            <person name="Kulbokas E."/>
            <person name="Labutti K."/>
            <person name="Lama D."/>
            <person name="Landers T."/>
            <person name="Leger J."/>
            <person name="Levine S."/>
            <person name="Lewis D."/>
            <person name="Lewis T."/>
            <person name="Lindblad-toh K."/>
            <person name="Liu X."/>
            <person name="Lokyitsang T."/>
            <person name="Lokyitsang Y."/>
            <person name="Lucien O."/>
            <person name="Lui A."/>
            <person name="Ma L.J."/>
            <person name="Mabbitt R."/>
            <person name="Macdonald J."/>
            <person name="Maclean C."/>
            <person name="Major J."/>
            <person name="Manning J."/>
            <person name="Marabella R."/>
            <person name="Maru K."/>
            <person name="Matthews C."/>
            <person name="Mauceli E."/>
            <person name="Mccarthy M."/>
            <person name="Mcdonough S."/>
            <person name="Mcghee T."/>
            <person name="Meldrim J."/>
            <person name="Meneus L."/>
            <person name="Mesirov J."/>
            <person name="Mihalev A."/>
            <person name="Mihova T."/>
            <person name="Mikkelsen T."/>
            <person name="Mlenga V."/>
            <person name="Moru K."/>
            <person name="Mozes J."/>
            <person name="Mulrain L."/>
            <person name="Munson G."/>
            <person name="Naylor J."/>
            <person name="Newes C."/>
            <person name="Nguyen C."/>
            <person name="Nguyen N."/>
            <person name="Nguyen T."/>
            <person name="Nicol R."/>
            <person name="Nielsen C."/>
            <person name="Nizzari M."/>
            <person name="Norbu C."/>
            <person name="Norbu N."/>
            <person name="O'donnell P."/>
            <person name="Okoawo O."/>
            <person name="O'leary S."/>
            <person name="Omotosho B."/>
            <person name="O'neill K."/>
            <person name="Osman S."/>
            <person name="Parker S."/>
            <person name="Perrin D."/>
            <person name="Phunkhang P."/>
            <person name="Piqani B."/>
            <person name="Purcell S."/>
            <person name="Rachupka T."/>
            <person name="Ramasamy U."/>
            <person name="Rameau R."/>
            <person name="Ray V."/>
            <person name="Raymond C."/>
            <person name="Retta R."/>
            <person name="Richardson S."/>
            <person name="Rise C."/>
            <person name="Rodriguez J."/>
            <person name="Rogers J."/>
            <person name="Rogov P."/>
            <person name="Rutman M."/>
            <person name="Schupbach R."/>
            <person name="Seaman C."/>
            <person name="Settipalli S."/>
            <person name="Sharpe T."/>
            <person name="Sheridan J."/>
            <person name="Sherpa N."/>
            <person name="Shi J."/>
            <person name="Smirnov S."/>
            <person name="Smith C."/>
            <person name="Sougnez C."/>
            <person name="Spencer B."/>
            <person name="Stalker J."/>
            <person name="Stange-thomann N."/>
            <person name="Stavropoulos S."/>
            <person name="Stetson K."/>
            <person name="Stone C."/>
            <person name="Stone S."/>
            <person name="Stubbs M."/>
            <person name="Talamas J."/>
            <person name="Tchuinga P."/>
            <person name="Tenzing P."/>
            <person name="Tesfaye S."/>
            <person name="Theodore J."/>
            <person name="Thoulutsang Y."/>
            <person name="Topham K."/>
            <person name="Towey S."/>
            <person name="Tsamla T."/>
            <person name="Tsomo N."/>
            <person name="Vallee D."/>
            <person name="Vassiliev H."/>
            <person name="Venkataraman V."/>
            <person name="Vinson J."/>
            <person name="Vo A."/>
            <person name="Wade C."/>
            <person name="Wang S."/>
            <person name="Wangchuk T."/>
            <person name="Wangdi T."/>
            <person name="Whittaker C."/>
            <person name="Wilkinson J."/>
            <person name="Wu Y."/>
            <person name="Wyman D."/>
            <person name="Yadav S."/>
            <person name="Yang S."/>
            <person name="Yang X."/>
            <person name="Yeager S."/>
            <person name="Yee E."/>
            <person name="Young G."/>
            <person name="Zainoun J."/>
            <person name="Zembeck L."/>
            <person name="Zimmer A."/>
            <person name="Zody M."/>
            <person name="Lander E."/>
        </authorList>
    </citation>
    <scope>NUCLEOTIDE SEQUENCE [LARGE SCALE GENOMIC DNA]</scope>
</reference>
<evidence type="ECO:0000313" key="3">
    <source>
        <dbReference type="Proteomes" id="UP000007875"/>
    </source>
</evidence>
<dbReference type="AlphaFoldDB" id="H2YK08"/>
<evidence type="ECO:0000313" key="2">
    <source>
        <dbReference type="Ensembl" id="ENSCSAVP00000005657.1"/>
    </source>
</evidence>
<reference evidence="2" key="3">
    <citation type="submission" date="2025-09" db="UniProtKB">
        <authorList>
            <consortium name="Ensembl"/>
        </authorList>
    </citation>
    <scope>IDENTIFICATION</scope>
</reference>
<feature type="compositionally biased region" description="Polar residues" evidence="1">
    <location>
        <begin position="40"/>
        <end position="50"/>
    </location>
</feature>
<dbReference type="InParanoid" id="H2YK08"/>
<feature type="region of interest" description="Disordered" evidence="1">
    <location>
        <begin position="29"/>
        <end position="56"/>
    </location>
</feature>
<accession>H2YK08</accession>
<organism evidence="2 3">
    <name type="scientific">Ciona savignyi</name>
    <name type="common">Pacific transparent sea squirt</name>
    <dbReference type="NCBI Taxonomy" id="51511"/>
    <lineage>
        <taxon>Eukaryota</taxon>
        <taxon>Metazoa</taxon>
        <taxon>Chordata</taxon>
        <taxon>Tunicata</taxon>
        <taxon>Ascidiacea</taxon>
        <taxon>Phlebobranchia</taxon>
        <taxon>Cionidae</taxon>
        <taxon>Ciona</taxon>
    </lineage>
</organism>
<sequence length="56" mass="6413">MSHGEVLVKYRGPILPYMRSARIPIPRREARAAVRRPAQEHNQPSGSRNVVVNRHT</sequence>
<name>H2YK08_CIOSA</name>
<dbReference type="HOGENOM" id="CLU_3013486_0_0_1"/>
<dbReference type="Proteomes" id="UP000007875">
    <property type="component" value="Unassembled WGS sequence"/>
</dbReference>
<proteinExistence type="predicted"/>
<reference evidence="2" key="2">
    <citation type="submission" date="2025-08" db="UniProtKB">
        <authorList>
            <consortium name="Ensembl"/>
        </authorList>
    </citation>
    <scope>IDENTIFICATION</scope>
</reference>
<keyword evidence="3" id="KW-1185">Reference proteome</keyword>
<evidence type="ECO:0000256" key="1">
    <source>
        <dbReference type="SAM" id="MobiDB-lite"/>
    </source>
</evidence>